<evidence type="ECO:0000256" key="1">
    <source>
        <dbReference type="ARBA" id="ARBA00007847"/>
    </source>
</evidence>
<dbReference type="InterPro" id="IPR004380">
    <property type="entry name" value="Asp_race"/>
</dbReference>
<dbReference type="EMBL" id="SZWE01000001">
    <property type="protein sequence ID" value="MRU16274.1"/>
    <property type="molecule type" value="Genomic_DNA"/>
</dbReference>
<dbReference type="PANTHER" id="PTHR21198">
    <property type="entry name" value="GLUTAMATE RACEMASE"/>
    <property type="match status" value="1"/>
</dbReference>
<keyword evidence="4" id="KW-1185">Reference proteome</keyword>
<dbReference type="InterPro" id="IPR033134">
    <property type="entry name" value="Asp/Glu_racemase_AS_2"/>
</dbReference>
<dbReference type="PROSITE" id="PS00924">
    <property type="entry name" value="ASP_GLU_RACEMASE_2"/>
    <property type="match status" value="1"/>
</dbReference>
<reference evidence="3 4" key="1">
    <citation type="submission" date="2019-05" db="EMBL/GenBank/DDBJ databases">
        <title>Roseovarius bejariae sp. nov., a moderately halophylic bacterium isolated from a saline soil in Rambla Salada (Murcia).</title>
        <authorList>
            <person name="Castro D.J."/>
            <person name="Gomez-Altuve A."/>
            <person name="Reina J.C."/>
            <person name="Rodriguez M."/>
            <person name="Sampedro I."/>
            <person name="Llamas I."/>
            <person name="Martinez-Checa F."/>
        </authorList>
    </citation>
    <scope>NUCLEOTIDE SEQUENCE [LARGE SCALE GENOMIC DNA]</scope>
    <source>
        <strain evidence="3 4">A21</strain>
    </source>
</reference>
<dbReference type="Pfam" id="PF01177">
    <property type="entry name" value="Asp_Glu_race"/>
    <property type="match status" value="1"/>
</dbReference>
<dbReference type="OrthoDB" id="9803739at2"/>
<dbReference type="InterPro" id="IPR001920">
    <property type="entry name" value="Asp/Glu_race"/>
</dbReference>
<dbReference type="GO" id="GO:0047661">
    <property type="term" value="F:amino-acid racemase activity"/>
    <property type="evidence" value="ECO:0007669"/>
    <property type="project" value="InterPro"/>
</dbReference>
<accession>A0A844D221</accession>
<evidence type="ECO:0000313" key="3">
    <source>
        <dbReference type="EMBL" id="MRU16274.1"/>
    </source>
</evidence>
<gene>
    <name evidence="3" type="ORF">FDP25_12600</name>
</gene>
<dbReference type="NCBIfam" id="TIGR00035">
    <property type="entry name" value="asp_race"/>
    <property type="match status" value="1"/>
</dbReference>
<protein>
    <submittedName>
        <fullName evidence="3">Amino acid racemase</fullName>
        <ecNumber evidence="3">5.1.1.-</ecNumber>
    </submittedName>
</protein>
<dbReference type="InterPro" id="IPR015942">
    <property type="entry name" value="Asp/Glu/hydantoin_racemase"/>
</dbReference>
<comment type="similarity">
    <text evidence="1">Belongs to the aspartate/glutamate racemases family.</text>
</comment>
<evidence type="ECO:0000313" key="4">
    <source>
        <dbReference type="Proteomes" id="UP000564704"/>
    </source>
</evidence>
<comment type="caution">
    <text evidence="3">The sequence shown here is derived from an EMBL/GenBank/DDBJ whole genome shotgun (WGS) entry which is preliminary data.</text>
</comment>
<dbReference type="RefSeq" id="WP_154152237.1">
    <property type="nucleotide sequence ID" value="NZ_SZWE01000001.1"/>
</dbReference>
<name>A0A844D221_9RHOB</name>
<dbReference type="EC" id="5.1.1.-" evidence="3"/>
<dbReference type="SUPFAM" id="SSF53681">
    <property type="entry name" value="Aspartate/glutamate racemase"/>
    <property type="match status" value="2"/>
</dbReference>
<dbReference type="Proteomes" id="UP000564704">
    <property type="component" value="Unassembled WGS sequence"/>
</dbReference>
<dbReference type="PANTHER" id="PTHR21198:SF7">
    <property type="entry name" value="ASPARTATE-GLUTAMATE RACEMASE FAMILY"/>
    <property type="match status" value="1"/>
</dbReference>
<sequence>MKTIGILGGMGPEATILLMQKVFKAVPDARDDADHIPLIVHQNPQVPSRIKALIEGTGADPAPILAHMAQDLEKAGVSALAMPCNTAHHYAPVVQAASPLPFLNMLDLTADHLARAGAKTVGMLASPATRLTGVFDAPFAERGLTPLTLPDDGALLEVIRAVKAGQYASQTGPELKRIALQLRDHGADHLLVACTELSLLTNNLPDDMPWTDSLDCLVSGIVKFARS</sequence>
<dbReference type="Gene3D" id="3.40.50.1860">
    <property type="match status" value="2"/>
</dbReference>
<proteinExistence type="inferred from homology"/>
<organism evidence="3 4">
    <name type="scientific">Roseovarius bejariae</name>
    <dbReference type="NCBI Taxonomy" id="2576383"/>
    <lineage>
        <taxon>Bacteria</taxon>
        <taxon>Pseudomonadati</taxon>
        <taxon>Pseudomonadota</taxon>
        <taxon>Alphaproteobacteria</taxon>
        <taxon>Rhodobacterales</taxon>
        <taxon>Roseobacteraceae</taxon>
        <taxon>Roseovarius</taxon>
    </lineage>
</organism>
<keyword evidence="2 3" id="KW-0413">Isomerase</keyword>
<evidence type="ECO:0000256" key="2">
    <source>
        <dbReference type="ARBA" id="ARBA00023235"/>
    </source>
</evidence>
<dbReference type="AlphaFoldDB" id="A0A844D221"/>